<name>A0A1Y2LWA3_EPING</name>
<feature type="transmembrane region" description="Helical" evidence="6">
    <location>
        <begin position="88"/>
        <end position="112"/>
    </location>
</feature>
<keyword evidence="4 6" id="KW-0472">Membrane</keyword>
<feature type="transmembrane region" description="Helical" evidence="6">
    <location>
        <begin position="191"/>
        <end position="211"/>
    </location>
</feature>
<dbReference type="GO" id="GO:0016020">
    <property type="term" value="C:membrane"/>
    <property type="evidence" value="ECO:0007669"/>
    <property type="project" value="InterPro"/>
</dbReference>
<keyword evidence="8" id="KW-1185">Reference proteome</keyword>
<reference evidence="7 8" key="1">
    <citation type="journal article" date="2017" name="Genome Announc.">
        <title>Genome sequence of the saprophytic ascomycete Epicoccum nigrum ICMP 19927 strain isolated from New Zealand.</title>
        <authorList>
            <person name="Fokin M."/>
            <person name="Fleetwood D."/>
            <person name="Weir B.S."/>
            <person name="Villas-Boas S.G."/>
        </authorList>
    </citation>
    <scope>NUCLEOTIDE SEQUENCE [LARGE SCALE GENOMIC DNA]</scope>
    <source>
        <strain evidence="7 8">ICMP 19927</strain>
    </source>
</reference>
<evidence type="ECO:0000256" key="2">
    <source>
        <dbReference type="ARBA" id="ARBA00022692"/>
    </source>
</evidence>
<dbReference type="InterPro" id="IPR006838">
    <property type="entry name" value="ADTRP_AIG1"/>
</dbReference>
<proteinExistence type="predicted"/>
<feature type="region of interest" description="Disordered" evidence="5">
    <location>
        <begin position="273"/>
        <end position="306"/>
    </location>
</feature>
<evidence type="ECO:0000256" key="1">
    <source>
        <dbReference type="ARBA" id="ARBA00004127"/>
    </source>
</evidence>
<protein>
    <submittedName>
        <fullName evidence="7">Uncharacterized protein</fullName>
    </submittedName>
</protein>
<evidence type="ECO:0000256" key="6">
    <source>
        <dbReference type="SAM" id="Phobius"/>
    </source>
</evidence>
<keyword evidence="3 6" id="KW-1133">Transmembrane helix</keyword>
<sequence>MKLFTWEFWGVPSKGFFDPSKTFVTSPFVSPLVLACIRATLSIYSFTTIIVSYVWLANNTANIGLKDVNIPSYKIPQSKAAIGQSFSFFTYLTFWSLGFYFLFSALHTFMFALNKRTWLHDWPRALQLMHSLYYSCITTMPFLVTVVFWGTMNSGWPSGRFEQWMNLSVHGLNSAFAVVEILLPATEAPPLSHLSIVLLVLSGYLGLAYLTRYTQGFYVYEWMNPAHGNVSIVLHILGYAGGIIVIFFLASAAIRLRNVVARITAKDQNLTENEKGMKADDASDTWSSDVSILRPESARREGESNV</sequence>
<dbReference type="OMA" id="HFYTYSF"/>
<dbReference type="Pfam" id="PF04750">
    <property type="entry name" value="Far-17a_AIG1"/>
    <property type="match status" value="1"/>
</dbReference>
<dbReference type="AlphaFoldDB" id="A0A1Y2LWA3"/>
<evidence type="ECO:0000256" key="5">
    <source>
        <dbReference type="SAM" id="MobiDB-lite"/>
    </source>
</evidence>
<dbReference type="PANTHER" id="PTHR12242">
    <property type="entry name" value="OS02G0130600 PROTEIN-RELATED"/>
    <property type="match status" value="1"/>
</dbReference>
<dbReference type="Proteomes" id="UP000193240">
    <property type="component" value="Unassembled WGS sequence"/>
</dbReference>
<evidence type="ECO:0000256" key="4">
    <source>
        <dbReference type="ARBA" id="ARBA00023136"/>
    </source>
</evidence>
<dbReference type="PANTHER" id="PTHR12242:SF1">
    <property type="entry name" value="MYND-TYPE DOMAIN-CONTAINING PROTEIN"/>
    <property type="match status" value="1"/>
</dbReference>
<feature type="transmembrane region" description="Helical" evidence="6">
    <location>
        <begin position="232"/>
        <end position="254"/>
    </location>
</feature>
<gene>
    <name evidence="7" type="ORF">B5807_06421</name>
</gene>
<evidence type="ECO:0000313" key="7">
    <source>
        <dbReference type="EMBL" id="OSS47912.1"/>
    </source>
</evidence>
<dbReference type="InParanoid" id="A0A1Y2LWA3"/>
<feature type="compositionally biased region" description="Basic and acidic residues" evidence="5">
    <location>
        <begin position="296"/>
        <end position="306"/>
    </location>
</feature>
<evidence type="ECO:0000256" key="3">
    <source>
        <dbReference type="ARBA" id="ARBA00022989"/>
    </source>
</evidence>
<feature type="transmembrane region" description="Helical" evidence="6">
    <location>
        <begin position="32"/>
        <end position="56"/>
    </location>
</feature>
<keyword evidence="2 6" id="KW-0812">Transmembrane</keyword>
<accession>A0A1Y2LWA3</accession>
<dbReference type="EMBL" id="KZ107847">
    <property type="protein sequence ID" value="OSS47912.1"/>
    <property type="molecule type" value="Genomic_DNA"/>
</dbReference>
<organism evidence="7 8">
    <name type="scientific">Epicoccum nigrum</name>
    <name type="common">Soil fungus</name>
    <name type="synonym">Epicoccum purpurascens</name>
    <dbReference type="NCBI Taxonomy" id="105696"/>
    <lineage>
        <taxon>Eukaryota</taxon>
        <taxon>Fungi</taxon>
        <taxon>Dikarya</taxon>
        <taxon>Ascomycota</taxon>
        <taxon>Pezizomycotina</taxon>
        <taxon>Dothideomycetes</taxon>
        <taxon>Pleosporomycetidae</taxon>
        <taxon>Pleosporales</taxon>
        <taxon>Pleosporineae</taxon>
        <taxon>Didymellaceae</taxon>
        <taxon>Epicoccum</taxon>
    </lineage>
</organism>
<dbReference type="GO" id="GO:0012505">
    <property type="term" value="C:endomembrane system"/>
    <property type="evidence" value="ECO:0007669"/>
    <property type="project" value="UniProtKB-SubCell"/>
</dbReference>
<comment type="subcellular location">
    <subcellularLocation>
        <location evidence="1">Endomembrane system</location>
        <topology evidence="1">Multi-pass membrane protein</topology>
    </subcellularLocation>
</comment>
<feature type="transmembrane region" description="Helical" evidence="6">
    <location>
        <begin position="132"/>
        <end position="152"/>
    </location>
</feature>
<evidence type="ECO:0000313" key="8">
    <source>
        <dbReference type="Proteomes" id="UP000193240"/>
    </source>
</evidence>